<organism evidence="2 3">
    <name type="scientific">Nocardia wallacei</name>
    <dbReference type="NCBI Taxonomy" id="480035"/>
    <lineage>
        <taxon>Bacteria</taxon>
        <taxon>Bacillati</taxon>
        <taxon>Actinomycetota</taxon>
        <taxon>Actinomycetes</taxon>
        <taxon>Mycobacteriales</taxon>
        <taxon>Nocardiaceae</taxon>
        <taxon>Nocardia</taxon>
    </lineage>
</organism>
<protein>
    <recommendedName>
        <fullName evidence="1">YjeF C-terminal domain-containing protein</fullName>
    </recommendedName>
</protein>
<evidence type="ECO:0000313" key="3">
    <source>
        <dbReference type="Proteomes" id="UP000516173"/>
    </source>
</evidence>
<proteinExistence type="predicted"/>
<dbReference type="EMBL" id="AP023396">
    <property type="protein sequence ID" value="BCK56596.1"/>
    <property type="molecule type" value="Genomic_DNA"/>
</dbReference>
<gene>
    <name evidence="2" type="ORF">NWFMUON74_43680</name>
</gene>
<dbReference type="KEGG" id="nwl:NWFMUON74_43680"/>
<dbReference type="AlphaFoldDB" id="A0A7G1KPU5"/>
<dbReference type="InterPro" id="IPR000631">
    <property type="entry name" value="CARKD"/>
</dbReference>
<dbReference type="Proteomes" id="UP000516173">
    <property type="component" value="Chromosome"/>
</dbReference>
<evidence type="ECO:0000313" key="2">
    <source>
        <dbReference type="EMBL" id="BCK56596.1"/>
    </source>
</evidence>
<dbReference type="PROSITE" id="PS51383">
    <property type="entry name" value="YJEF_C_3"/>
    <property type="match status" value="1"/>
</dbReference>
<accession>A0A7G1KPU5</accession>
<keyword evidence="3" id="KW-1185">Reference proteome</keyword>
<dbReference type="SUPFAM" id="SSF53613">
    <property type="entry name" value="Ribokinase-like"/>
    <property type="match status" value="1"/>
</dbReference>
<dbReference type="GO" id="GO:0016836">
    <property type="term" value="F:hydro-lyase activity"/>
    <property type="evidence" value="ECO:0007669"/>
    <property type="project" value="InterPro"/>
</dbReference>
<dbReference type="InterPro" id="IPR029056">
    <property type="entry name" value="Ribokinase-like"/>
</dbReference>
<dbReference type="Pfam" id="PF01256">
    <property type="entry name" value="Carb_kinase"/>
    <property type="match status" value="1"/>
</dbReference>
<evidence type="ECO:0000259" key="1">
    <source>
        <dbReference type="PROSITE" id="PS51383"/>
    </source>
</evidence>
<feature type="domain" description="YjeF C-terminal" evidence="1">
    <location>
        <begin position="1"/>
        <end position="107"/>
    </location>
</feature>
<dbReference type="Gene3D" id="3.40.1190.20">
    <property type="match status" value="1"/>
</dbReference>
<reference evidence="2 3" key="1">
    <citation type="submission" date="2020-08" db="EMBL/GenBank/DDBJ databases">
        <title>Genome Sequencing of Nocardia wallacei strain FMUON74 and assembly.</title>
        <authorList>
            <person name="Toyokawa M."/>
            <person name="Uesaka K."/>
        </authorList>
    </citation>
    <scope>NUCLEOTIDE SEQUENCE [LARGE SCALE GENOMIC DNA]</scope>
    <source>
        <strain evidence="2 3">FMUON74</strain>
    </source>
</reference>
<sequence length="115" mass="11413">MHYGHVIASALDATVWVKGPTTIIVEPSGFAASQAEAPPWLATAGAGDVLAGIAAALMTAGLSSLDVGEVAAHVHGRAAMVAHRARNGGPLTASAVAETTPEVVGALLSAYSKTE</sequence>
<name>A0A7G1KPU5_9NOCA</name>